<proteinExistence type="predicted"/>
<keyword evidence="4" id="KW-0813">Transport</keyword>
<evidence type="ECO:0000256" key="1">
    <source>
        <dbReference type="ARBA" id="ARBA00001917"/>
    </source>
</evidence>
<name>A0A090R1Q9_9GAMM</name>
<keyword evidence="4" id="KW-0249">Electron transport</keyword>
<dbReference type="GO" id="GO:0010181">
    <property type="term" value="F:FMN binding"/>
    <property type="evidence" value="ECO:0007669"/>
    <property type="project" value="InterPro"/>
</dbReference>
<feature type="domain" description="Flavodoxin-like" evidence="5">
    <location>
        <begin position="18"/>
        <end position="157"/>
    </location>
</feature>
<dbReference type="Pfam" id="PF00258">
    <property type="entry name" value="Flavodoxin_1"/>
    <property type="match status" value="1"/>
</dbReference>
<dbReference type="STRING" id="754436.JCM19237_6796"/>
<accession>A0A090R1Q9</accession>
<keyword evidence="3" id="KW-0288">FMN</keyword>
<comment type="caution">
    <text evidence="6">The sequence shown here is derived from an EMBL/GenBank/DDBJ whole genome shotgun (WGS) entry which is preliminary data.</text>
</comment>
<dbReference type="Proteomes" id="UP000029227">
    <property type="component" value="Unassembled WGS sequence"/>
</dbReference>
<dbReference type="PROSITE" id="PS50902">
    <property type="entry name" value="FLAVODOXIN_LIKE"/>
    <property type="match status" value="1"/>
</dbReference>
<evidence type="ECO:0000259" key="5">
    <source>
        <dbReference type="PROSITE" id="PS50902"/>
    </source>
</evidence>
<dbReference type="PANTHER" id="PTHR19384:SF128">
    <property type="entry name" value="NADPH OXIDOREDUCTASE A"/>
    <property type="match status" value="1"/>
</dbReference>
<dbReference type="SUPFAM" id="SSF52218">
    <property type="entry name" value="Flavoproteins"/>
    <property type="match status" value="1"/>
</dbReference>
<sequence>MYSLTVNSFAKRETMSLITLITGSTLGGAEYVADHLADLLDQAGHETDIHNQATLSDLDTASIWLIVCSTHGAGDYPDNFQPFVAQLNADKPDLSGLKYGVVGLGDSSYDTFCAAAKNIDQLLTQLGAIRLGARLDIDVSQDPVPEDPAEIWLETWKNGLDG</sequence>
<keyword evidence="2" id="KW-0285">Flavoprotein</keyword>
<dbReference type="GO" id="GO:0005829">
    <property type="term" value="C:cytosol"/>
    <property type="evidence" value="ECO:0007669"/>
    <property type="project" value="TreeGrafter"/>
</dbReference>
<evidence type="ECO:0000256" key="4">
    <source>
        <dbReference type="ARBA" id="ARBA00022982"/>
    </source>
</evidence>
<dbReference type="InterPro" id="IPR029039">
    <property type="entry name" value="Flavoprotein-like_sf"/>
</dbReference>
<gene>
    <name evidence="6" type="ORF">JCM19237_6796</name>
</gene>
<dbReference type="InterPro" id="IPR008254">
    <property type="entry name" value="Flavodoxin/NO_synth"/>
</dbReference>
<dbReference type="eggNOG" id="COG0369">
    <property type="taxonomic scope" value="Bacteria"/>
</dbReference>
<evidence type="ECO:0000256" key="3">
    <source>
        <dbReference type="ARBA" id="ARBA00022643"/>
    </source>
</evidence>
<protein>
    <submittedName>
        <fullName evidence="6">Flavoprotein MioC</fullName>
    </submittedName>
</protein>
<reference evidence="6 7" key="1">
    <citation type="journal article" date="2014" name="Genome Announc.">
        <title>Draft Genome Sequences of Two Vibrionaceae Species, Vibrio ponticus C121 and Photobacterium aphoticum C119, Isolated as Coral Reef Microbiota.</title>
        <authorList>
            <person name="Al-saari N."/>
            <person name="Meirelles P.M."/>
            <person name="Mino S."/>
            <person name="Suda W."/>
            <person name="Oshima K."/>
            <person name="Hattori M."/>
            <person name="Ohkuma M."/>
            <person name="Thompson F.L."/>
            <person name="Gomez-Gil B."/>
            <person name="Sawabe T."/>
            <person name="Sawabe T."/>
        </authorList>
    </citation>
    <scope>NUCLEOTIDE SEQUENCE [LARGE SCALE GENOMIC DNA]</scope>
    <source>
        <strain evidence="6 7">JCM 19237</strain>
    </source>
</reference>
<dbReference type="GO" id="GO:0016491">
    <property type="term" value="F:oxidoreductase activity"/>
    <property type="evidence" value="ECO:0007669"/>
    <property type="project" value="TreeGrafter"/>
</dbReference>
<dbReference type="PRINTS" id="PR00369">
    <property type="entry name" value="FLAVODOXIN"/>
</dbReference>
<evidence type="ECO:0000313" key="7">
    <source>
        <dbReference type="Proteomes" id="UP000029227"/>
    </source>
</evidence>
<dbReference type="AlphaFoldDB" id="A0A090R1Q9"/>
<evidence type="ECO:0000256" key="2">
    <source>
        <dbReference type="ARBA" id="ARBA00022630"/>
    </source>
</evidence>
<dbReference type="EMBL" id="BBMN01000021">
    <property type="protein sequence ID" value="GAL08024.1"/>
    <property type="molecule type" value="Genomic_DNA"/>
</dbReference>
<evidence type="ECO:0000313" key="6">
    <source>
        <dbReference type="EMBL" id="GAL08024.1"/>
    </source>
</evidence>
<dbReference type="PANTHER" id="PTHR19384">
    <property type="entry name" value="NITRIC OXIDE SYNTHASE-RELATED"/>
    <property type="match status" value="1"/>
</dbReference>
<dbReference type="Gene3D" id="3.40.50.360">
    <property type="match status" value="1"/>
</dbReference>
<organism evidence="6 7">
    <name type="scientific">Photobacterium aphoticum</name>
    <dbReference type="NCBI Taxonomy" id="754436"/>
    <lineage>
        <taxon>Bacteria</taxon>
        <taxon>Pseudomonadati</taxon>
        <taxon>Pseudomonadota</taxon>
        <taxon>Gammaproteobacteria</taxon>
        <taxon>Vibrionales</taxon>
        <taxon>Vibrionaceae</taxon>
        <taxon>Photobacterium</taxon>
    </lineage>
</organism>
<dbReference type="GO" id="GO:0050660">
    <property type="term" value="F:flavin adenine dinucleotide binding"/>
    <property type="evidence" value="ECO:0007669"/>
    <property type="project" value="TreeGrafter"/>
</dbReference>
<dbReference type="NCBIfam" id="NF006531">
    <property type="entry name" value="PRK09004.1"/>
    <property type="match status" value="1"/>
</dbReference>
<comment type="cofactor">
    <cofactor evidence="1">
        <name>FMN</name>
        <dbReference type="ChEBI" id="CHEBI:58210"/>
    </cofactor>
</comment>
<dbReference type="InterPro" id="IPR001094">
    <property type="entry name" value="Flavdoxin-like"/>
</dbReference>